<keyword evidence="5" id="KW-1185">Reference proteome</keyword>
<dbReference type="GO" id="GO:0005524">
    <property type="term" value="F:ATP binding"/>
    <property type="evidence" value="ECO:0007669"/>
    <property type="project" value="UniProtKB-KW"/>
</dbReference>
<evidence type="ECO:0000256" key="2">
    <source>
        <dbReference type="ARBA" id="ARBA00022840"/>
    </source>
</evidence>
<keyword evidence="1" id="KW-0547">Nucleotide-binding</keyword>
<evidence type="ECO:0000256" key="1">
    <source>
        <dbReference type="ARBA" id="ARBA00022741"/>
    </source>
</evidence>
<organism evidence="4 5">
    <name type="scientific">Dendrobium chrysotoxum</name>
    <name type="common">Orchid</name>
    <dbReference type="NCBI Taxonomy" id="161865"/>
    <lineage>
        <taxon>Eukaryota</taxon>
        <taxon>Viridiplantae</taxon>
        <taxon>Streptophyta</taxon>
        <taxon>Embryophyta</taxon>
        <taxon>Tracheophyta</taxon>
        <taxon>Spermatophyta</taxon>
        <taxon>Magnoliopsida</taxon>
        <taxon>Liliopsida</taxon>
        <taxon>Asparagales</taxon>
        <taxon>Orchidaceae</taxon>
        <taxon>Epidendroideae</taxon>
        <taxon>Malaxideae</taxon>
        <taxon>Dendrobiinae</taxon>
        <taxon>Dendrobium</taxon>
    </lineage>
</organism>
<gene>
    <name evidence="4" type="ORF">IEQ34_000669</name>
</gene>
<evidence type="ECO:0000313" key="5">
    <source>
        <dbReference type="Proteomes" id="UP000775213"/>
    </source>
</evidence>
<dbReference type="EMBL" id="JAGFBR010000001">
    <property type="protein sequence ID" value="KAH0470946.1"/>
    <property type="molecule type" value="Genomic_DNA"/>
</dbReference>
<dbReference type="Gene3D" id="3.90.640.10">
    <property type="entry name" value="Actin, Chain A, domain 4"/>
    <property type="match status" value="1"/>
</dbReference>
<feature type="region of interest" description="Disordered" evidence="3">
    <location>
        <begin position="291"/>
        <end position="338"/>
    </location>
</feature>
<sequence>MAPVLVGIDLGHSPLRVGGFVHTKYIVLQGTRDIKVNGLRAPSNGEVVEAFQDANQVVKSFFGGANFEGAVVVVPNSTSSSNREAVTAAARADDFNVIEVINEQAAVAAAYAEIVKPTSNKRLAIVSVIDGVLDVSIVTVKPDLEFVVEAHEAHLEPIELEEPKAQESKHSGPGGLIGIVGGVVGGVVKTLVVDPLDKVFDILLKLLSSPKLGESPVDEVVLIGKAFRSEKLKEVLKKKFPNARVWSPNDFGADDVTAYGAGVLAYKQKPADTTIETPPAKLPVDYEDQLDSGKENVNVVEEKHGDEGGEEEKHGEEGGEEETDRSSKKFVPISSVIF</sequence>
<dbReference type="Proteomes" id="UP000775213">
    <property type="component" value="Unassembled WGS sequence"/>
</dbReference>
<dbReference type="InterPro" id="IPR043129">
    <property type="entry name" value="ATPase_NBD"/>
</dbReference>
<keyword evidence="2" id="KW-0067">ATP-binding</keyword>
<feature type="compositionally biased region" description="Basic and acidic residues" evidence="3">
    <location>
        <begin position="300"/>
        <end position="317"/>
    </location>
</feature>
<protein>
    <submittedName>
        <fullName evidence="4">Uncharacterized protein</fullName>
    </submittedName>
</protein>
<dbReference type="Gene3D" id="3.30.420.40">
    <property type="match status" value="4"/>
</dbReference>
<accession>A0AAV7HQI7</accession>
<dbReference type="GO" id="GO:0140662">
    <property type="term" value="F:ATP-dependent protein folding chaperone"/>
    <property type="evidence" value="ECO:0007669"/>
    <property type="project" value="InterPro"/>
</dbReference>
<dbReference type="Pfam" id="PF00012">
    <property type="entry name" value="HSP70"/>
    <property type="match status" value="1"/>
</dbReference>
<dbReference type="AlphaFoldDB" id="A0AAV7HQI7"/>
<dbReference type="SUPFAM" id="SSF53067">
    <property type="entry name" value="Actin-like ATPase domain"/>
    <property type="match status" value="1"/>
</dbReference>
<evidence type="ECO:0000256" key="3">
    <source>
        <dbReference type="SAM" id="MobiDB-lite"/>
    </source>
</evidence>
<dbReference type="InterPro" id="IPR013126">
    <property type="entry name" value="Hsp_70_fam"/>
</dbReference>
<dbReference type="PANTHER" id="PTHR19375">
    <property type="entry name" value="HEAT SHOCK PROTEIN 70KDA"/>
    <property type="match status" value="1"/>
</dbReference>
<evidence type="ECO:0000313" key="4">
    <source>
        <dbReference type="EMBL" id="KAH0470946.1"/>
    </source>
</evidence>
<proteinExistence type="predicted"/>
<reference evidence="4 5" key="1">
    <citation type="journal article" date="2021" name="Hortic Res">
        <title>Chromosome-scale assembly of the Dendrobium chrysotoxum genome enhances the understanding of orchid evolution.</title>
        <authorList>
            <person name="Zhang Y."/>
            <person name="Zhang G.Q."/>
            <person name="Zhang D."/>
            <person name="Liu X.D."/>
            <person name="Xu X.Y."/>
            <person name="Sun W.H."/>
            <person name="Yu X."/>
            <person name="Zhu X."/>
            <person name="Wang Z.W."/>
            <person name="Zhao X."/>
            <person name="Zhong W.Y."/>
            <person name="Chen H."/>
            <person name="Yin W.L."/>
            <person name="Huang T."/>
            <person name="Niu S.C."/>
            <person name="Liu Z.J."/>
        </authorList>
    </citation>
    <scope>NUCLEOTIDE SEQUENCE [LARGE SCALE GENOMIC DNA]</scope>
    <source>
        <strain evidence="4">Lindl</strain>
    </source>
</reference>
<name>A0AAV7HQI7_DENCH</name>
<comment type="caution">
    <text evidence="4">The sequence shown here is derived from an EMBL/GenBank/DDBJ whole genome shotgun (WGS) entry which is preliminary data.</text>
</comment>